<dbReference type="InterPro" id="IPR046779">
    <property type="entry name" value="LapA_adhesin_dom"/>
</dbReference>
<feature type="domain" description="LapA adhesin" evidence="2">
    <location>
        <begin position="1086"/>
        <end position="1175"/>
    </location>
</feature>
<evidence type="ECO:0000313" key="3">
    <source>
        <dbReference type="EMBL" id="OPX55102.1"/>
    </source>
</evidence>
<proteinExistence type="predicted"/>
<feature type="domain" description="LapA adhesin" evidence="2">
    <location>
        <begin position="882"/>
        <end position="971"/>
    </location>
</feature>
<name>A0A1T4P318_9GAMM</name>
<feature type="chain" id="PRO_5012549548" description="LapA adhesin domain-containing protein" evidence="1">
    <location>
        <begin position="27"/>
        <end position="1881"/>
    </location>
</feature>
<feature type="domain" description="LapA adhesin" evidence="2">
    <location>
        <begin position="1396"/>
        <end position="1492"/>
    </location>
</feature>
<sequence>MQKIKRKNLALALAVLSSSITTYAYAEVQRPFEVRFQDNLNGNIVFTGNSLMAPKSDGKKAPSENINNDRVDMQYIDIDDDAKTNKSSQALLDIQSNSEVVYAALYWGGRLSDVDKYGREAWLKAPNNGYEVVQANWVATPNNTNYYAAFADVTELVRKGGRGFYTLANIGAQTGEDRFGGWSLVVIERNDLFPFRNITLFDGYASIPEQVDIKVEGFVAPRFGAFNASMGVVAYEGDTAHEGDQFLFNGEPLSDAVKPEDNFFNSRFSRYGKPFTQRTPNYTNLMGFDIAQVDLTGRLKNGDTSAVLSFSTNKDWYQPTAVSFMTDFDTDLSLNMRVEYPDFLKPNDKVTLVTEVANKGIQAYEQVKVRLNIPEGTKYNANSSSLDWQPLTDAEDDDAALQQADGSIQVSIPRLRAGETRTLRYDVTLTDFAALQKTVRIQNSALFTIPELQSQASVLSDANAEVAGIQPAYLFPVSITSPEEVAEGQQGQLQGHILEGLAQALTFRLQENSLLSWPIGQKQAKTAIITPADDKYKTAQVQSYYVEQLLATPVDYHPVVLNGFASTALQVKVKDQLQVTTLTLSAQDVSEGSIGALVSAQLSEPAQTPVKITLDQGEVIQIDQGQTLGQIRLAVPENDVYTSQTKLTRVVTSVEGGNFEEVDFSKAKATFSVLDTEDKTYLSLLADESVDEGGVINYTAKLSHAPRTDLHLKLSNGLEMTVPAGQTEVNAQISAPEDNPYINSKTLRVAVISMDGGGYENLVGADSGQSLVATTHIKDTINTQNVTLTAESIDETAGQLRFTATLQAPALTETRLILDLNEEIVIPAGASEGFVDIKIADNDVYTNPYTLRRTIVDVIGGGFESLNYQQVGTSAHVSDYTDEVTVAVSVANHATEGDTVTFTAKTSHPPRTDLLLTLNNGGSLTVPAGETVGQLNFQVPVNDPYISATQLSVNVANVSGGNFELLRVTEGALDRPLKISVADKIDQTSVQLVTSDVTENDQNLVFTALLSNPAQTDTRVTLDGGEVVLIKAGESSGFITVTKPDPDVYVTTTDISRKIVQLEGGNFEEVDLSKEIATARILDVIDTTTLMLSADQNTTEGAQINYQVRSDHPVQTDMQVTLNSGEILTILAGQQVGSLQVDAPKNDVYLSAHTLHRTIVSTSGGNFENLEIAQGSEEQPIRIQVQDSLDLNNIRLSSRDLFEGDNGVVLNLEMDYPAQTDAKAILSTGETINIAAGQKQAELKLPIQPDDVYLSEAQHHWSIQGFSGGHFEQVDFSRAETASWVRDTTDTTVLKLTAAPSVEEGGRVTYTAEVSNPAKTPMVVQLSQGSRIVIEAGQTKGLVVADSLPDDPYQLTRTLSVVIEGYTGGNFERVQLEEGRSDQPVITQVIDRNEVTWLELSALNVAEDKGFLVLDAQLSEPTLTPMQITLDNGESITIAAGDRSGQVRVPIRDNDPYITKQTLQRSVSSIKGGGFEQVDFNRAKVDVSVYETYQSTYLTINADDRVAEGGVIMYEGQLSEPPRSMFKAVLSNGAELNFAKGEQTATVEYPAPIDTVYKDAQVISTHVIAAEGGDFERITLTNATPASPVSTQVVDQASEVLLSLHAQSSYENSDTVKVTVLLSHPTASAATVALNTGDEITFAEGDRAATAEIKLRDDDPYLNSQQIELKVAAFTGGNFEQVNYQQAKQSITLQDTSDPTWVMLQAPAQVKAGENIRYVATVSNPPQQGVGLILSNGQKMVIPAGALEAVLDITAPAPTPYQKDLQQKLSIGRVTGGNFERLAIRNGGLDEPVITEVIQPPLPVKATLQVTPVADELLLAVHYSAIAMGTTKVMLSSGHKVIITDGADSAVIRIPANELSVAPESIQIQSVEAKGFREVQW</sequence>
<feature type="domain" description="LapA adhesin" evidence="2">
    <location>
        <begin position="1496"/>
        <end position="1595"/>
    </location>
</feature>
<feature type="domain" description="LapA adhesin" evidence="2">
    <location>
        <begin position="1290"/>
        <end position="1391"/>
    </location>
</feature>
<accession>A0A1T4P318</accession>
<dbReference type="RefSeq" id="WP_078744941.1">
    <property type="nucleotide sequence ID" value="NZ_FUXG01000007.1"/>
</dbReference>
<dbReference type="Proteomes" id="UP000191418">
    <property type="component" value="Unassembled WGS sequence"/>
</dbReference>
<evidence type="ECO:0000259" key="2">
    <source>
        <dbReference type="Pfam" id="PF20579"/>
    </source>
</evidence>
<reference evidence="3 4" key="1">
    <citation type="submission" date="2017-01" db="EMBL/GenBank/DDBJ databases">
        <title>Genome Sequencing of a Marine Spirillum, Oceanospirillum multiglobuliferum ATCC 33336, from Japan.</title>
        <authorList>
            <person name="Carney J.G."/>
            <person name="Trachtenberg A.M."/>
            <person name="Rheaume B.A."/>
            <person name="Linnane J.D."/>
            <person name="Pitts N.L."/>
            <person name="Mykles D.L."/>
            <person name="Maclea K.S."/>
        </authorList>
    </citation>
    <scope>NUCLEOTIDE SEQUENCE [LARGE SCALE GENOMIC DNA]</scope>
    <source>
        <strain evidence="3 4">ATCC 33336</strain>
    </source>
</reference>
<keyword evidence="1" id="KW-0732">Signal</keyword>
<evidence type="ECO:0000313" key="4">
    <source>
        <dbReference type="Proteomes" id="UP000191418"/>
    </source>
</evidence>
<keyword evidence="4" id="KW-1185">Reference proteome</keyword>
<comment type="caution">
    <text evidence="3">The sequence shown here is derived from an EMBL/GenBank/DDBJ whole genome shotgun (WGS) entry which is preliminary data.</text>
</comment>
<dbReference type="OrthoDB" id="220114at2"/>
<feature type="domain" description="LapA adhesin" evidence="2">
    <location>
        <begin position="579"/>
        <end position="676"/>
    </location>
</feature>
<evidence type="ECO:0000256" key="1">
    <source>
        <dbReference type="SAM" id="SignalP"/>
    </source>
</evidence>
<organism evidence="3 4">
    <name type="scientific">Oceanospirillum multiglobuliferum</name>
    <dbReference type="NCBI Taxonomy" id="64969"/>
    <lineage>
        <taxon>Bacteria</taxon>
        <taxon>Pseudomonadati</taxon>
        <taxon>Pseudomonadota</taxon>
        <taxon>Gammaproteobacteria</taxon>
        <taxon>Oceanospirillales</taxon>
        <taxon>Oceanospirillaceae</taxon>
        <taxon>Oceanospirillum</taxon>
    </lineage>
</organism>
<gene>
    <name evidence="3" type="ORF">BTE48_10755</name>
</gene>
<feature type="domain" description="LapA adhesin" evidence="2">
    <location>
        <begin position="1698"/>
        <end position="1787"/>
    </location>
</feature>
<protein>
    <recommendedName>
        <fullName evidence="2">LapA adhesin domain-containing protein</fullName>
    </recommendedName>
</protein>
<feature type="domain" description="LapA adhesin" evidence="2">
    <location>
        <begin position="678"/>
        <end position="780"/>
    </location>
</feature>
<feature type="domain" description="LapA adhesin" evidence="2">
    <location>
        <begin position="1194"/>
        <end position="1288"/>
    </location>
</feature>
<dbReference type="InterPro" id="IPR038081">
    <property type="entry name" value="CalX-like_sf"/>
</dbReference>
<feature type="signal peptide" evidence="1">
    <location>
        <begin position="1"/>
        <end position="26"/>
    </location>
</feature>
<dbReference type="EMBL" id="MTSM01000013">
    <property type="protein sequence ID" value="OPX55102.1"/>
    <property type="molecule type" value="Genomic_DNA"/>
</dbReference>
<dbReference type="SUPFAM" id="SSF141072">
    <property type="entry name" value="CalX-like"/>
    <property type="match status" value="1"/>
</dbReference>
<dbReference type="Pfam" id="PF20579">
    <property type="entry name" value="LapA"/>
    <property type="match status" value="12"/>
</dbReference>
<feature type="domain" description="LapA adhesin" evidence="2">
    <location>
        <begin position="986"/>
        <end position="1083"/>
    </location>
</feature>
<feature type="domain" description="LapA adhesin" evidence="2">
    <location>
        <begin position="1600"/>
        <end position="1696"/>
    </location>
</feature>
<dbReference type="STRING" id="64969.SAMN02745127_01319"/>
<feature type="domain" description="LapA adhesin" evidence="2">
    <location>
        <begin position="783"/>
        <end position="879"/>
    </location>
</feature>